<dbReference type="AlphaFoldDB" id="A0A840PN77"/>
<evidence type="ECO:0000313" key="3">
    <source>
        <dbReference type="Proteomes" id="UP000578449"/>
    </source>
</evidence>
<sequence>MEPEEEARDWRAGLGDVVGEFVSFWLFGLGGYEGEATSRGYGPVKLVVWTVAAIGVAALVSAVRIAVFGEPRTGWAIALFPLILPMVAAVAHRPRRWRGGLGLGVVAGVLVAAGIGIDLGGSLGSFWSGLAAISAGFLACSVVFAAVTWPPARE</sequence>
<gene>
    <name evidence="2" type="ORF">HNP84_010156</name>
</gene>
<keyword evidence="1" id="KW-1133">Transmembrane helix</keyword>
<keyword evidence="1" id="KW-0812">Transmembrane</keyword>
<feature type="transmembrane region" description="Helical" evidence="1">
    <location>
        <begin position="73"/>
        <end position="92"/>
    </location>
</feature>
<dbReference type="RefSeq" id="WP_185057177.1">
    <property type="nucleotide sequence ID" value="NZ_BAABIX010000065.1"/>
</dbReference>
<keyword evidence="1" id="KW-0472">Membrane</keyword>
<keyword evidence="3" id="KW-1185">Reference proteome</keyword>
<evidence type="ECO:0000256" key="1">
    <source>
        <dbReference type="SAM" id="Phobius"/>
    </source>
</evidence>
<feature type="transmembrane region" description="Helical" evidence="1">
    <location>
        <begin position="126"/>
        <end position="149"/>
    </location>
</feature>
<dbReference type="EMBL" id="JACHGN010000042">
    <property type="protein sequence ID" value="MBB5140389.1"/>
    <property type="molecule type" value="Genomic_DNA"/>
</dbReference>
<protein>
    <submittedName>
        <fullName evidence="2">Uncharacterized protein</fullName>
    </submittedName>
</protein>
<evidence type="ECO:0000313" key="2">
    <source>
        <dbReference type="EMBL" id="MBB5140389.1"/>
    </source>
</evidence>
<name>A0A840PN77_9ACTN</name>
<reference evidence="2 3" key="1">
    <citation type="submission" date="2020-08" db="EMBL/GenBank/DDBJ databases">
        <title>Genomic Encyclopedia of Type Strains, Phase IV (KMG-IV): sequencing the most valuable type-strain genomes for metagenomic binning, comparative biology and taxonomic classification.</title>
        <authorList>
            <person name="Goeker M."/>
        </authorList>
    </citation>
    <scope>NUCLEOTIDE SEQUENCE [LARGE SCALE GENOMIC DNA]</scope>
    <source>
        <strain evidence="2 3">DSM 45615</strain>
    </source>
</reference>
<accession>A0A840PN77</accession>
<feature type="transmembrane region" description="Helical" evidence="1">
    <location>
        <begin position="99"/>
        <end position="120"/>
    </location>
</feature>
<organism evidence="2 3">
    <name type="scientific">Thermocatellispora tengchongensis</name>
    <dbReference type="NCBI Taxonomy" id="1073253"/>
    <lineage>
        <taxon>Bacteria</taxon>
        <taxon>Bacillati</taxon>
        <taxon>Actinomycetota</taxon>
        <taxon>Actinomycetes</taxon>
        <taxon>Streptosporangiales</taxon>
        <taxon>Streptosporangiaceae</taxon>
        <taxon>Thermocatellispora</taxon>
    </lineage>
</organism>
<dbReference type="Proteomes" id="UP000578449">
    <property type="component" value="Unassembled WGS sequence"/>
</dbReference>
<proteinExistence type="predicted"/>
<comment type="caution">
    <text evidence="2">The sequence shown here is derived from an EMBL/GenBank/DDBJ whole genome shotgun (WGS) entry which is preliminary data.</text>
</comment>
<feature type="transmembrane region" description="Helical" evidence="1">
    <location>
        <begin position="46"/>
        <end position="67"/>
    </location>
</feature>